<name>A0A7W9TDU1_9ACTN</name>
<evidence type="ECO:0000313" key="2">
    <source>
        <dbReference type="EMBL" id="MBB6078878.1"/>
    </source>
</evidence>
<feature type="chain" id="PRO_5031450080" evidence="1">
    <location>
        <begin position="45"/>
        <end position="132"/>
    </location>
</feature>
<proteinExistence type="predicted"/>
<gene>
    <name evidence="2" type="ORF">HNR57_004820</name>
</gene>
<dbReference type="EMBL" id="JACHGV010000007">
    <property type="protein sequence ID" value="MBB6078878.1"/>
    <property type="molecule type" value="Genomic_DNA"/>
</dbReference>
<dbReference type="AlphaFoldDB" id="A0A7W9TDU1"/>
<sequence length="132" mass="13921">MFLGSRPLRKRRLHETYSLPPRLLAGALLVASVPAPLATMPATAAPAPAARHDHDDLPRHGLGPELTERHNGSIPGYETVTVYLASQKATLVIMINTDVVAGGQEPSTPLARAITAVATLGNVYDGSVVTRP</sequence>
<evidence type="ECO:0000256" key="1">
    <source>
        <dbReference type="SAM" id="SignalP"/>
    </source>
</evidence>
<reference evidence="2 3" key="1">
    <citation type="submission" date="2020-08" db="EMBL/GenBank/DDBJ databases">
        <title>Genomic Encyclopedia of Type Strains, Phase IV (KMG-IV): sequencing the most valuable type-strain genomes for metagenomic binning, comparative biology and taxonomic classification.</title>
        <authorList>
            <person name="Goeker M."/>
        </authorList>
    </citation>
    <scope>NUCLEOTIDE SEQUENCE [LARGE SCALE GENOMIC DNA]</scope>
    <source>
        <strain evidence="2 3">DSM 43350</strain>
    </source>
</reference>
<comment type="caution">
    <text evidence="2">The sequence shown here is derived from an EMBL/GenBank/DDBJ whole genome shotgun (WGS) entry which is preliminary data.</text>
</comment>
<accession>A0A7W9TDU1</accession>
<organism evidence="2 3">
    <name type="scientific">Streptomyces paradoxus</name>
    <dbReference type="NCBI Taxonomy" id="66375"/>
    <lineage>
        <taxon>Bacteria</taxon>
        <taxon>Bacillati</taxon>
        <taxon>Actinomycetota</taxon>
        <taxon>Actinomycetes</taxon>
        <taxon>Kitasatosporales</taxon>
        <taxon>Streptomycetaceae</taxon>
        <taxon>Streptomyces</taxon>
    </lineage>
</organism>
<dbReference type="Proteomes" id="UP000591537">
    <property type="component" value="Unassembled WGS sequence"/>
</dbReference>
<keyword evidence="3" id="KW-1185">Reference proteome</keyword>
<feature type="signal peptide" evidence="1">
    <location>
        <begin position="1"/>
        <end position="44"/>
    </location>
</feature>
<keyword evidence="1" id="KW-0732">Signal</keyword>
<evidence type="ECO:0000313" key="3">
    <source>
        <dbReference type="Proteomes" id="UP000591537"/>
    </source>
</evidence>
<protein>
    <submittedName>
        <fullName evidence="2">Uncharacterized protein</fullName>
    </submittedName>
</protein>